<dbReference type="NCBIfam" id="TIGR01083">
    <property type="entry name" value="nth"/>
    <property type="match status" value="1"/>
</dbReference>
<dbReference type="CDD" id="cd00056">
    <property type="entry name" value="ENDO3c"/>
    <property type="match status" value="1"/>
</dbReference>
<feature type="binding site" evidence="10">
    <location>
        <position position="197"/>
    </location>
    <ligand>
        <name>[4Fe-4S] cluster</name>
        <dbReference type="ChEBI" id="CHEBI:49883"/>
    </ligand>
</feature>
<dbReference type="PROSITE" id="PS00764">
    <property type="entry name" value="ENDONUCLEASE_III_1"/>
    <property type="match status" value="1"/>
</dbReference>
<keyword evidence="3 10" id="KW-0479">Metal-binding</keyword>
<evidence type="ECO:0000256" key="10">
    <source>
        <dbReference type="HAMAP-Rule" id="MF_00942"/>
    </source>
</evidence>
<evidence type="ECO:0000256" key="2">
    <source>
        <dbReference type="ARBA" id="ARBA00022485"/>
    </source>
</evidence>
<keyword evidence="12" id="KW-0255">Endonuclease</keyword>
<dbReference type="Gene3D" id="1.10.340.30">
    <property type="entry name" value="Hypothetical protein, domain 2"/>
    <property type="match status" value="1"/>
</dbReference>
<evidence type="ECO:0000256" key="7">
    <source>
        <dbReference type="ARBA" id="ARBA00023014"/>
    </source>
</evidence>
<feature type="binding site" evidence="10">
    <location>
        <position position="200"/>
    </location>
    <ligand>
        <name>[4Fe-4S] cluster</name>
        <dbReference type="ChEBI" id="CHEBI:49883"/>
    </ligand>
</feature>
<evidence type="ECO:0000256" key="4">
    <source>
        <dbReference type="ARBA" id="ARBA00022763"/>
    </source>
</evidence>
<keyword evidence="10 12" id="KW-0456">Lyase</keyword>
<evidence type="ECO:0000256" key="3">
    <source>
        <dbReference type="ARBA" id="ARBA00022723"/>
    </source>
</evidence>
<keyword evidence="12" id="KW-0540">Nuclease</keyword>
<reference evidence="13" key="1">
    <citation type="journal article" date="2019" name="Int. J. Syst. Evol. Microbiol.">
        <title>The Global Catalogue of Microorganisms (GCM) 10K type strain sequencing project: providing services to taxonomists for standard genome sequencing and annotation.</title>
        <authorList>
            <consortium name="The Broad Institute Genomics Platform"/>
            <consortium name="The Broad Institute Genome Sequencing Center for Infectious Disease"/>
            <person name="Wu L."/>
            <person name="Ma J."/>
        </authorList>
    </citation>
    <scope>NUCLEOTIDE SEQUENCE [LARGE SCALE GENOMIC DNA]</scope>
    <source>
        <strain evidence="13">CECT 7956</strain>
    </source>
</reference>
<comment type="cofactor">
    <cofactor evidence="10">
        <name>[4Fe-4S] cluster</name>
        <dbReference type="ChEBI" id="CHEBI:49883"/>
    </cofactor>
    <text evidence="10">Binds 1 [4Fe-4S] cluster.</text>
</comment>
<dbReference type="Pfam" id="PF00633">
    <property type="entry name" value="HHH"/>
    <property type="match status" value="1"/>
</dbReference>
<evidence type="ECO:0000256" key="5">
    <source>
        <dbReference type="ARBA" id="ARBA00022801"/>
    </source>
</evidence>
<dbReference type="PANTHER" id="PTHR10359:SF18">
    <property type="entry name" value="ENDONUCLEASE III"/>
    <property type="match status" value="1"/>
</dbReference>
<comment type="catalytic activity">
    <reaction evidence="10">
        <text>2'-deoxyribonucleotide-(2'-deoxyribose 5'-phosphate)-2'-deoxyribonucleotide-DNA = a 3'-end 2'-deoxyribonucleotide-(2,3-dehydro-2,3-deoxyribose 5'-phosphate)-DNA + a 5'-end 5'-phospho-2'-deoxyribonucleoside-DNA + H(+)</text>
        <dbReference type="Rhea" id="RHEA:66592"/>
        <dbReference type="Rhea" id="RHEA-COMP:13180"/>
        <dbReference type="Rhea" id="RHEA-COMP:16897"/>
        <dbReference type="Rhea" id="RHEA-COMP:17067"/>
        <dbReference type="ChEBI" id="CHEBI:15378"/>
        <dbReference type="ChEBI" id="CHEBI:136412"/>
        <dbReference type="ChEBI" id="CHEBI:157695"/>
        <dbReference type="ChEBI" id="CHEBI:167181"/>
        <dbReference type="EC" id="4.2.99.18"/>
    </reaction>
</comment>
<evidence type="ECO:0000256" key="9">
    <source>
        <dbReference type="ARBA" id="ARBA00023295"/>
    </source>
</evidence>
<feature type="binding site" evidence="10">
    <location>
        <position position="190"/>
    </location>
    <ligand>
        <name>[4Fe-4S] cluster</name>
        <dbReference type="ChEBI" id="CHEBI:49883"/>
    </ligand>
</feature>
<dbReference type="RefSeq" id="WP_379833856.1">
    <property type="nucleotide sequence ID" value="NZ_JBHRYQ010000001.1"/>
</dbReference>
<feature type="binding site" evidence="10">
    <location>
        <position position="206"/>
    </location>
    <ligand>
        <name>[4Fe-4S] cluster</name>
        <dbReference type="ChEBI" id="CHEBI:49883"/>
    </ligand>
</feature>
<feature type="domain" description="HhH-GPD" evidence="11">
    <location>
        <begin position="39"/>
        <end position="188"/>
    </location>
</feature>
<evidence type="ECO:0000256" key="6">
    <source>
        <dbReference type="ARBA" id="ARBA00023004"/>
    </source>
</evidence>
<keyword evidence="2 10" id="KW-0004">4Fe-4S</keyword>
<dbReference type="SMART" id="SM00525">
    <property type="entry name" value="FES"/>
    <property type="match status" value="1"/>
</dbReference>
<dbReference type="InterPro" id="IPR000445">
    <property type="entry name" value="HhH_motif"/>
</dbReference>
<name>A0ABV7YSJ6_9BACT</name>
<evidence type="ECO:0000313" key="13">
    <source>
        <dbReference type="Proteomes" id="UP001595616"/>
    </source>
</evidence>
<protein>
    <recommendedName>
        <fullName evidence="10">Endonuclease III</fullName>
        <ecNumber evidence="10">4.2.99.18</ecNumber>
    </recommendedName>
    <alternativeName>
        <fullName evidence="10">DNA-(apurinic or apyrimidinic site) lyase</fullName>
    </alternativeName>
</protein>
<dbReference type="InterPro" id="IPR023170">
    <property type="entry name" value="HhH_base_excis_C"/>
</dbReference>
<dbReference type="PIRSF" id="PIRSF001435">
    <property type="entry name" value="Nth"/>
    <property type="match status" value="1"/>
</dbReference>
<dbReference type="InterPro" id="IPR005759">
    <property type="entry name" value="Nth"/>
</dbReference>
<dbReference type="SMART" id="SM00478">
    <property type="entry name" value="ENDO3c"/>
    <property type="match status" value="1"/>
</dbReference>
<evidence type="ECO:0000256" key="8">
    <source>
        <dbReference type="ARBA" id="ARBA00023204"/>
    </source>
</evidence>
<evidence type="ECO:0000256" key="1">
    <source>
        <dbReference type="ARBA" id="ARBA00008343"/>
    </source>
</evidence>
<dbReference type="EMBL" id="JBHRYQ010000001">
    <property type="protein sequence ID" value="MFC3809168.1"/>
    <property type="molecule type" value="Genomic_DNA"/>
</dbReference>
<dbReference type="Pfam" id="PF00730">
    <property type="entry name" value="HhH-GPD"/>
    <property type="match status" value="1"/>
</dbReference>
<keyword evidence="10" id="KW-0238">DNA-binding</keyword>
<sequence>MTKKEKLEKLIAYFQENMPNPETELNYNNPYELLVAVILSAQCTDKRVNIVTPALFQRFPNPKSLAETDSDEVFEYIRSISYPNNKAKHLVGMAKILTEEFKGEVPESIDNLTKMPGVGRKTANVIASVVHNRPTMAVDTHVFRVSHRLGLVGLKSKTPLLVEKELTKMFSDAVIPKAHHWLILHGRYTCLARNPKCEVCGITDLCKSYPKIQKVGIAEVDKKLPSIS</sequence>
<keyword evidence="4 10" id="KW-0227">DNA damage</keyword>
<dbReference type="GO" id="GO:0140078">
    <property type="term" value="F:class I DNA-(apurinic or apyrimidinic site) endonuclease activity"/>
    <property type="evidence" value="ECO:0007669"/>
    <property type="project" value="UniProtKB-EC"/>
</dbReference>
<evidence type="ECO:0000259" key="11">
    <source>
        <dbReference type="SMART" id="SM00478"/>
    </source>
</evidence>
<dbReference type="Pfam" id="PF10576">
    <property type="entry name" value="EndIII_4Fe-2S"/>
    <property type="match status" value="1"/>
</dbReference>
<dbReference type="InterPro" id="IPR004035">
    <property type="entry name" value="Endouclease-III_FeS-bd_BS"/>
</dbReference>
<organism evidence="12 13">
    <name type="scientific">Lacihabitans lacunae</name>
    <dbReference type="NCBI Taxonomy" id="1028214"/>
    <lineage>
        <taxon>Bacteria</taxon>
        <taxon>Pseudomonadati</taxon>
        <taxon>Bacteroidota</taxon>
        <taxon>Cytophagia</taxon>
        <taxon>Cytophagales</taxon>
        <taxon>Leadbetterellaceae</taxon>
        <taxon>Lacihabitans</taxon>
    </lineage>
</organism>
<keyword evidence="6 10" id="KW-0408">Iron</keyword>
<keyword evidence="8 10" id="KW-0234">DNA repair</keyword>
<keyword evidence="5 10" id="KW-0378">Hydrolase</keyword>
<dbReference type="InterPro" id="IPR011257">
    <property type="entry name" value="DNA_glycosylase"/>
</dbReference>
<comment type="caution">
    <text evidence="12">The sequence shown here is derived from an EMBL/GenBank/DDBJ whole genome shotgun (WGS) entry which is preliminary data.</text>
</comment>
<dbReference type="EC" id="4.2.99.18" evidence="10"/>
<dbReference type="Gene3D" id="1.10.1670.10">
    <property type="entry name" value="Helix-hairpin-Helix base-excision DNA repair enzymes (C-terminal)"/>
    <property type="match status" value="1"/>
</dbReference>
<dbReference type="PANTHER" id="PTHR10359">
    <property type="entry name" value="A/G-SPECIFIC ADENINE GLYCOSYLASE/ENDONUCLEASE III"/>
    <property type="match status" value="1"/>
</dbReference>
<dbReference type="Proteomes" id="UP001595616">
    <property type="component" value="Unassembled WGS sequence"/>
</dbReference>
<keyword evidence="9 10" id="KW-0326">Glycosidase</keyword>
<dbReference type="InterPro" id="IPR003651">
    <property type="entry name" value="Endonuclease3_FeS-loop_motif"/>
</dbReference>
<keyword evidence="7 10" id="KW-0411">Iron-sulfur</keyword>
<proteinExistence type="inferred from homology"/>
<comment type="similarity">
    <text evidence="1 10">Belongs to the Nth/MutY family.</text>
</comment>
<dbReference type="SUPFAM" id="SSF48150">
    <property type="entry name" value="DNA-glycosylase"/>
    <property type="match status" value="1"/>
</dbReference>
<evidence type="ECO:0000313" key="12">
    <source>
        <dbReference type="EMBL" id="MFC3809168.1"/>
    </source>
</evidence>
<comment type="function">
    <text evidence="10">DNA repair enzyme that has both DNA N-glycosylase activity and AP-lyase activity. The DNA N-glycosylase activity releases various damaged pyrimidines from DNA by cleaving the N-glycosidic bond, leaving an AP (apurinic/apyrimidinic) site. The AP-lyase activity cleaves the phosphodiester bond 3' to the AP site by a beta-elimination, leaving a 3'-terminal unsaturated sugar and a product with a terminal 5'-phosphate.</text>
</comment>
<dbReference type="HAMAP" id="MF_00942">
    <property type="entry name" value="Nth"/>
    <property type="match status" value="1"/>
</dbReference>
<accession>A0ABV7YSJ6</accession>
<dbReference type="InterPro" id="IPR003265">
    <property type="entry name" value="HhH-GPD_domain"/>
</dbReference>
<keyword evidence="13" id="KW-1185">Reference proteome</keyword>
<gene>
    <name evidence="10 12" type="primary">nth</name>
    <name evidence="12" type="ORF">ACFOOI_00760</name>
</gene>